<dbReference type="Proteomes" id="UP000006310">
    <property type="component" value="Chromosome 3"/>
</dbReference>
<feature type="region of interest" description="Disordered" evidence="7">
    <location>
        <begin position="341"/>
        <end position="380"/>
    </location>
</feature>
<evidence type="ECO:0000256" key="4">
    <source>
        <dbReference type="ARBA" id="ARBA00022801"/>
    </source>
</evidence>
<dbReference type="Gene3D" id="3.90.70.10">
    <property type="entry name" value="Cysteine proteinases"/>
    <property type="match status" value="2"/>
</dbReference>
<evidence type="ECO:0000256" key="1">
    <source>
        <dbReference type="ARBA" id="ARBA00000707"/>
    </source>
</evidence>
<dbReference type="InterPro" id="IPR038765">
    <property type="entry name" value="Papain-like_cys_pep_sf"/>
</dbReference>
<evidence type="ECO:0000313" key="10">
    <source>
        <dbReference type="Proteomes" id="UP000006310"/>
    </source>
</evidence>
<proteinExistence type="inferred from homology"/>
<dbReference type="HOGENOM" id="CLU_008279_12_1_1"/>
<dbReference type="PROSITE" id="PS00972">
    <property type="entry name" value="USP_1"/>
    <property type="match status" value="1"/>
</dbReference>
<evidence type="ECO:0000256" key="6">
    <source>
        <dbReference type="RuleBase" id="RU366025"/>
    </source>
</evidence>
<dbReference type="GO" id="GO:0005829">
    <property type="term" value="C:cytosol"/>
    <property type="evidence" value="ECO:0007669"/>
    <property type="project" value="TreeGrafter"/>
</dbReference>
<dbReference type="PANTHER" id="PTHR24006:SF733">
    <property type="entry name" value="RE52890P"/>
    <property type="match status" value="1"/>
</dbReference>
<evidence type="ECO:0000256" key="7">
    <source>
        <dbReference type="SAM" id="MobiDB-lite"/>
    </source>
</evidence>
<dbReference type="FunFam" id="3.90.70.10:FF:000131">
    <property type="entry name" value="Ubiquitin carboxyl-terminal hydrolase"/>
    <property type="match status" value="1"/>
</dbReference>
<feature type="compositionally biased region" description="Low complexity" evidence="7">
    <location>
        <begin position="233"/>
        <end position="245"/>
    </location>
</feature>
<accession>J7RWT5</accession>
<dbReference type="GeneID" id="34525142"/>
<feature type="compositionally biased region" description="Polar residues" evidence="7">
    <location>
        <begin position="341"/>
        <end position="353"/>
    </location>
</feature>
<evidence type="ECO:0000256" key="3">
    <source>
        <dbReference type="ARBA" id="ARBA00022670"/>
    </source>
</evidence>
<dbReference type="InterPro" id="IPR028889">
    <property type="entry name" value="USP"/>
</dbReference>
<dbReference type="eggNOG" id="KOG1864">
    <property type="taxonomic scope" value="Eukaryota"/>
</dbReference>
<dbReference type="InterPro" id="IPR001394">
    <property type="entry name" value="Peptidase_C19_UCH"/>
</dbReference>
<keyword evidence="6" id="KW-0833">Ubl conjugation pathway</keyword>
<dbReference type="RefSeq" id="XP_022463708.1">
    <property type="nucleotide sequence ID" value="XM_022607076.1"/>
</dbReference>
<feature type="compositionally biased region" description="Basic residues" evidence="7">
    <location>
        <begin position="202"/>
        <end position="214"/>
    </location>
</feature>
<dbReference type="EMBL" id="HE978316">
    <property type="protein sequence ID" value="CCK69462.1"/>
    <property type="molecule type" value="Genomic_DNA"/>
</dbReference>
<comment type="catalytic activity">
    <reaction evidence="1 6">
        <text>Thiol-dependent hydrolysis of ester, thioester, amide, peptide and isopeptide bonds formed by the C-terminal Gly of ubiquitin (a 76-residue protein attached to proteins as an intracellular targeting signal).</text>
        <dbReference type="EC" id="3.4.19.12"/>
    </reaction>
</comment>
<evidence type="ECO:0000256" key="5">
    <source>
        <dbReference type="ARBA" id="ARBA00022807"/>
    </source>
</evidence>
<feature type="compositionally biased region" description="Basic and acidic residues" evidence="7">
    <location>
        <begin position="281"/>
        <end position="290"/>
    </location>
</feature>
<keyword evidence="5 6" id="KW-0788">Thiol protease</keyword>
<gene>
    <name evidence="9" type="primary">KNAG0C03580</name>
    <name evidence="9" type="ordered locus">KNAG_0C03580</name>
</gene>
<dbReference type="PROSITE" id="PS00973">
    <property type="entry name" value="USP_2"/>
    <property type="match status" value="1"/>
</dbReference>
<keyword evidence="4 6" id="KW-0378">Hydrolase</keyword>
<protein>
    <recommendedName>
        <fullName evidence="6">Ubiquitin carboxyl-terminal hydrolase</fullName>
        <ecNumber evidence="6">3.4.19.12</ecNumber>
    </recommendedName>
</protein>
<feature type="domain" description="USP" evidence="8">
    <location>
        <begin position="161"/>
        <end position="677"/>
    </location>
</feature>
<name>J7RWT5_HUIN7</name>
<dbReference type="GO" id="GO:0005634">
    <property type="term" value="C:nucleus"/>
    <property type="evidence" value="ECO:0007669"/>
    <property type="project" value="TreeGrafter"/>
</dbReference>
<dbReference type="Pfam" id="PF00443">
    <property type="entry name" value="UCH"/>
    <property type="match status" value="1"/>
</dbReference>
<dbReference type="InterPro" id="IPR018200">
    <property type="entry name" value="USP_CS"/>
</dbReference>
<feature type="compositionally biased region" description="Basic and acidic residues" evidence="7">
    <location>
        <begin position="711"/>
        <end position="724"/>
    </location>
</feature>
<keyword evidence="3 6" id="KW-0645">Protease</keyword>
<feature type="region of interest" description="Disordered" evidence="7">
    <location>
        <begin position="196"/>
        <end position="301"/>
    </location>
</feature>
<dbReference type="GO" id="GO:0004843">
    <property type="term" value="F:cysteine-type deubiquitinase activity"/>
    <property type="evidence" value="ECO:0007669"/>
    <property type="project" value="UniProtKB-UniRule"/>
</dbReference>
<dbReference type="PANTHER" id="PTHR24006">
    <property type="entry name" value="UBIQUITIN CARBOXYL-TERMINAL HYDROLASE"/>
    <property type="match status" value="1"/>
</dbReference>
<organism evidence="9 10">
    <name type="scientific">Huiozyma naganishii (strain ATCC MYA-139 / BCRC 22969 / CBS 8797 / KCTC 17520 / NBRC 10181 / NCYC 3082 / Yp74L-3)</name>
    <name type="common">Yeast</name>
    <name type="synonym">Kazachstania naganishii</name>
    <dbReference type="NCBI Taxonomy" id="1071383"/>
    <lineage>
        <taxon>Eukaryota</taxon>
        <taxon>Fungi</taxon>
        <taxon>Dikarya</taxon>
        <taxon>Ascomycota</taxon>
        <taxon>Saccharomycotina</taxon>
        <taxon>Saccharomycetes</taxon>
        <taxon>Saccharomycetales</taxon>
        <taxon>Saccharomycetaceae</taxon>
        <taxon>Huiozyma</taxon>
    </lineage>
</organism>
<reference evidence="10" key="2">
    <citation type="submission" date="2012-08" db="EMBL/GenBank/DDBJ databases">
        <title>Genome sequence of Kazachstania naganishii.</title>
        <authorList>
            <person name="Gordon J.L."/>
            <person name="Armisen D."/>
            <person name="Proux-Wera E."/>
            <person name="OhEigeartaigh S.S."/>
            <person name="Byrne K.P."/>
            <person name="Wolfe K.H."/>
        </authorList>
    </citation>
    <scope>NUCLEOTIDE SEQUENCE [LARGE SCALE GENOMIC DNA]</scope>
    <source>
        <strain evidence="10">ATCC MYA-139 / BCRC 22969 / CBS 8797 / CCRC 22969 / KCTC 17520 / NBRC 10181 / NCYC 3082</strain>
    </source>
</reference>
<dbReference type="OrthoDB" id="27652at2759"/>
<dbReference type="SUPFAM" id="SSF54001">
    <property type="entry name" value="Cysteine proteinases"/>
    <property type="match status" value="1"/>
</dbReference>
<dbReference type="GO" id="GO:0016579">
    <property type="term" value="P:protein deubiquitination"/>
    <property type="evidence" value="ECO:0007669"/>
    <property type="project" value="InterPro"/>
</dbReference>
<dbReference type="EC" id="3.4.19.12" evidence="6"/>
<sequence length="776" mass="86661">MLKRLLSVNRSHKHKDNSPESKVAGNGKPKRSSTISKRTAPRDHIPRAIPVDNFPKNGDNKQGVEDSQGNEPTVVRLDDLTGSSPGDSAAGGIPKEEIKLPQDLNVSYTFSTWSPATDQATAGSMPAQEINVTPPISSNTISLEPRVSKGLPFGDGSNKVFGYENFGNTCYCNSVLQCLYHLPEFRLRVLEYPEKPEEQERHRKRAMVGKHPRLFTRESFQTTDNLPKNAGKNSRSASSNSEDSNMGNGNAGEASSHHLHHFGNHYDNKNKRSSFISFGRHGSDNSKASKNEQAIEDDQKIEPVHSVIMAADNITEKLHEGCRTIIVGRKSLPSSIKLNSSWERENASSLEPRNNNGYSINSNSNSADPSAGANTAKSPIPADVYTSEQRKKNALITGPVLNIDHMVAVTAKPNLYNTLKEIFECITENENYTGVVSPTLFVKTLKKENVLFNTQMQQDAHEFLNFLLNDLNDYLQSRGQTYILNQFQGTVTNQIKCLTCDTITSSSEPFLDFPIEVEADEEKYIQNVMEHYQQRELLRGSNKFYCNECCGLQEAERLVGLKSLPKTLSLHLKRFKYSEEKNANVKLFNKIHYPLILNASSTFDSSVSKSYRLQGVVVHMGNGPHHGHYVSLCHTELFGWLLFDDETVESVDESYVLDFVGSHESPTTAYVLFYSEIDGSERAVQEIPAVYERDLFEATIKKLISLDNEVKRKQSEDKRQEEQNLAKARQALIQDADQAKGAGLRKGKPPAAPQGRSKSTSSKTFKRKSIMSFIKS</sequence>
<keyword evidence="10" id="KW-1185">Reference proteome</keyword>
<reference evidence="9 10" key="1">
    <citation type="journal article" date="2011" name="Proc. Natl. Acad. Sci. U.S.A.">
        <title>Evolutionary erosion of yeast sex chromosomes by mating-type switching accidents.</title>
        <authorList>
            <person name="Gordon J.L."/>
            <person name="Armisen D."/>
            <person name="Proux-Wera E."/>
            <person name="Oheigeartaigh S.S."/>
            <person name="Byrne K.P."/>
            <person name="Wolfe K.H."/>
        </authorList>
    </citation>
    <scope>NUCLEOTIDE SEQUENCE [LARGE SCALE GENOMIC DNA]</scope>
    <source>
        <strain evidence="10">ATCC MYA-139 / BCRC 22969 / CBS 8797 / CCRC 22969 / KCTC 17520 / NBRC 10181 / NCYC 3082</strain>
    </source>
</reference>
<dbReference type="OMA" id="PMHGHYV"/>
<dbReference type="CDD" id="cd02257">
    <property type="entry name" value="Peptidase_C19"/>
    <property type="match status" value="1"/>
</dbReference>
<dbReference type="AlphaFoldDB" id="J7RWT5"/>
<evidence type="ECO:0000259" key="8">
    <source>
        <dbReference type="PROSITE" id="PS50235"/>
    </source>
</evidence>
<dbReference type="PROSITE" id="PS50235">
    <property type="entry name" value="USP_3"/>
    <property type="match status" value="1"/>
</dbReference>
<feature type="region of interest" description="Disordered" evidence="7">
    <location>
        <begin position="711"/>
        <end position="776"/>
    </location>
</feature>
<dbReference type="KEGG" id="kng:KNAG_0C03580"/>
<comment type="similarity">
    <text evidence="2 6">Belongs to the peptidase C19 family.</text>
</comment>
<dbReference type="STRING" id="1071383.J7RWT5"/>
<evidence type="ECO:0000256" key="2">
    <source>
        <dbReference type="ARBA" id="ARBA00009085"/>
    </source>
</evidence>
<dbReference type="GO" id="GO:0006508">
    <property type="term" value="P:proteolysis"/>
    <property type="evidence" value="ECO:0007669"/>
    <property type="project" value="UniProtKB-KW"/>
</dbReference>
<feature type="region of interest" description="Disordered" evidence="7">
    <location>
        <begin position="1"/>
        <end position="95"/>
    </location>
</feature>
<feature type="compositionally biased region" description="Low complexity" evidence="7">
    <location>
        <begin position="354"/>
        <end position="366"/>
    </location>
</feature>
<evidence type="ECO:0000313" key="9">
    <source>
        <dbReference type="EMBL" id="CCK69462.1"/>
    </source>
</evidence>
<dbReference type="InterPro" id="IPR050164">
    <property type="entry name" value="Peptidase_C19"/>
</dbReference>